<comment type="subunit">
    <text evidence="7">Homotrimer.</text>
</comment>
<dbReference type="GO" id="GO:0016020">
    <property type="term" value="C:membrane"/>
    <property type="evidence" value="ECO:0007669"/>
    <property type="project" value="GOC"/>
</dbReference>
<reference evidence="9" key="1">
    <citation type="submission" date="2020-10" db="EMBL/GenBank/DDBJ databases">
        <title>Microbiome of the Black Sea water column analyzed by genome centric metagenomics.</title>
        <authorList>
            <person name="Cabello-Yeves P.J."/>
            <person name="Callieri C."/>
            <person name="Picazo A."/>
            <person name="Mehrshad M."/>
            <person name="Haro-Moreno J.M."/>
            <person name="Roda-Garcia J."/>
            <person name="Dzembekova N."/>
            <person name="Slabakova V."/>
            <person name="Slabakova N."/>
            <person name="Moncheva S."/>
            <person name="Rodriguez-Valera F."/>
        </authorList>
    </citation>
    <scope>NUCLEOTIDE SEQUENCE</scope>
    <source>
        <strain evidence="9">BS30m-G43</strain>
    </source>
</reference>
<evidence type="ECO:0000256" key="4">
    <source>
        <dbReference type="ARBA" id="ARBA00022737"/>
    </source>
</evidence>
<dbReference type="InterPro" id="IPR011004">
    <property type="entry name" value="Trimer_LpxA-like_sf"/>
</dbReference>
<protein>
    <recommendedName>
        <fullName evidence="7">UDP-3-O-acylglucosamine N-acyltransferase</fullName>
        <ecNumber evidence="7">2.3.1.191</ecNumber>
    </recommendedName>
</protein>
<feature type="domain" description="UDP-3-O-[3-hydroxymyristoyl] glucosamine N-acyltransferase non-repeat region" evidence="8">
    <location>
        <begin position="27"/>
        <end position="92"/>
    </location>
</feature>
<keyword evidence="6 7" id="KW-0012">Acyltransferase</keyword>
<dbReference type="AlphaFoldDB" id="A0A937J5C7"/>
<dbReference type="CDD" id="cd03352">
    <property type="entry name" value="LbH_LpxD"/>
    <property type="match status" value="1"/>
</dbReference>
<comment type="catalytic activity">
    <reaction evidence="7">
        <text>a UDP-3-O-[(3R)-3-hydroxyacyl]-alpha-D-glucosamine + a (3R)-hydroxyacyl-[ACP] = a UDP-2-N,3-O-bis[(3R)-3-hydroxyacyl]-alpha-D-glucosamine + holo-[ACP] + H(+)</text>
        <dbReference type="Rhea" id="RHEA:53836"/>
        <dbReference type="Rhea" id="RHEA-COMP:9685"/>
        <dbReference type="Rhea" id="RHEA-COMP:9945"/>
        <dbReference type="ChEBI" id="CHEBI:15378"/>
        <dbReference type="ChEBI" id="CHEBI:64479"/>
        <dbReference type="ChEBI" id="CHEBI:78827"/>
        <dbReference type="ChEBI" id="CHEBI:137740"/>
        <dbReference type="ChEBI" id="CHEBI:137748"/>
        <dbReference type="EC" id="2.3.1.191"/>
    </reaction>
</comment>
<dbReference type="SUPFAM" id="SSF51161">
    <property type="entry name" value="Trimeric LpxA-like enzymes"/>
    <property type="match status" value="1"/>
</dbReference>
<keyword evidence="3 7" id="KW-0808">Transferase</keyword>
<keyword evidence="5 7" id="KW-0443">Lipid metabolism</keyword>
<dbReference type="InterPro" id="IPR020573">
    <property type="entry name" value="UDP_GlcNAc_AcTrfase_non-rep"/>
</dbReference>
<evidence type="ECO:0000256" key="5">
    <source>
        <dbReference type="ARBA" id="ARBA00023098"/>
    </source>
</evidence>
<evidence type="ECO:0000313" key="9">
    <source>
        <dbReference type="EMBL" id="MBL6902931.1"/>
    </source>
</evidence>
<dbReference type="HAMAP" id="MF_00523">
    <property type="entry name" value="LpxD"/>
    <property type="match status" value="1"/>
</dbReference>
<evidence type="ECO:0000256" key="7">
    <source>
        <dbReference type="HAMAP-Rule" id="MF_00523"/>
    </source>
</evidence>
<comment type="similarity">
    <text evidence="7">Belongs to the transferase hexapeptide repeat family. LpxD subfamily.</text>
</comment>
<dbReference type="Pfam" id="PF04613">
    <property type="entry name" value="LpxD"/>
    <property type="match status" value="1"/>
</dbReference>
<accession>A0A937J5C7</accession>
<dbReference type="PANTHER" id="PTHR43378:SF2">
    <property type="entry name" value="UDP-3-O-ACYLGLUCOSAMINE N-ACYLTRANSFERASE 1, MITOCHONDRIAL-RELATED"/>
    <property type="match status" value="1"/>
</dbReference>
<dbReference type="NCBIfam" id="NF002060">
    <property type="entry name" value="PRK00892.1"/>
    <property type="match status" value="1"/>
</dbReference>
<dbReference type="Pfam" id="PF00132">
    <property type="entry name" value="Hexapep"/>
    <property type="match status" value="2"/>
</dbReference>
<dbReference type="Gene3D" id="3.40.1390.10">
    <property type="entry name" value="MurE/MurF, N-terminal domain"/>
    <property type="match status" value="1"/>
</dbReference>
<dbReference type="InterPro" id="IPR001451">
    <property type="entry name" value="Hexapep"/>
</dbReference>
<sequence>MSQKKKSFTLKELSKIIDASVTGDENIIISNIATIEEANTKSITFLSNKKYTKFLNTTQAAAVIVNSDIETNSSINLLKCSDPYLAYAKISSLFINKENKLETPSIHKSANISSSAEVSKLATISANVILEENVVIEQGVYVGPNSFIGANCHLRKGSSISANCSLVQDVILGEHSSVHFGSVLGSDGFGYAPSKNGYQKIEQLGNLIIGDNVEIGSSCTIDRGALGDTKIGNGVKLDNQIHIAHNVSIGENSAIAACCAIAGSTSIGKNLQMGGLSGILGHLSICDDVLIGAHTLVTKNIDNPGNYVGIMPTQEQNDWAKSSIFIKKRG</sequence>
<dbReference type="GO" id="GO:0009245">
    <property type="term" value="P:lipid A biosynthetic process"/>
    <property type="evidence" value="ECO:0007669"/>
    <property type="project" value="UniProtKB-UniRule"/>
</dbReference>
<proteinExistence type="inferred from homology"/>
<name>A0A937J5C7_9GAMM</name>
<keyword evidence="1 7" id="KW-0444">Lipid biosynthesis</keyword>
<evidence type="ECO:0000313" key="10">
    <source>
        <dbReference type="Proteomes" id="UP000705230"/>
    </source>
</evidence>
<dbReference type="InterPro" id="IPR007691">
    <property type="entry name" value="LpxD"/>
</dbReference>
<dbReference type="NCBIfam" id="TIGR01853">
    <property type="entry name" value="lipid_A_lpxD"/>
    <property type="match status" value="1"/>
</dbReference>
<dbReference type="EC" id="2.3.1.191" evidence="7"/>
<evidence type="ECO:0000259" key="8">
    <source>
        <dbReference type="Pfam" id="PF04613"/>
    </source>
</evidence>
<dbReference type="GO" id="GO:0103118">
    <property type="term" value="F:UDP-3-O-[(3R)-3-hydroxyacyl]-glucosamine N-acyltransferase activity"/>
    <property type="evidence" value="ECO:0007669"/>
    <property type="project" value="UniProtKB-EC"/>
</dbReference>
<dbReference type="EMBL" id="JADHSG010000002">
    <property type="protein sequence ID" value="MBL6902931.1"/>
    <property type="molecule type" value="Genomic_DNA"/>
</dbReference>
<feature type="active site" description="Proton acceptor" evidence="7">
    <location>
        <position position="245"/>
    </location>
</feature>
<dbReference type="Proteomes" id="UP000705230">
    <property type="component" value="Unassembled WGS sequence"/>
</dbReference>
<dbReference type="Gene3D" id="2.160.10.10">
    <property type="entry name" value="Hexapeptide repeat proteins"/>
    <property type="match status" value="1"/>
</dbReference>
<keyword evidence="2 7" id="KW-0441">Lipid A biosynthesis</keyword>
<dbReference type="PANTHER" id="PTHR43378">
    <property type="entry name" value="UDP-3-O-ACYLGLUCOSAMINE N-ACYLTRANSFERASE"/>
    <property type="match status" value="1"/>
</dbReference>
<evidence type="ECO:0000256" key="6">
    <source>
        <dbReference type="ARBA" id="ARBA00023315"/>
    </source>
</evidence>
<evidence type="ECO:0000256" key="2">
    <source>
        <dbReference type="ARBA" id="ARBA00022556"/>
    </source>
</evidence>
<comment type="function">
    <text evidence="7">Catalyzes the N-acylation of UDP-3-O-acylglucosamine using 3-hydroxyacyl-ACP as the acyl donor. Is involved in the biosynthesis of lipid A, a phosphorylated glycolipid that anchors the lipopolysaccharide to the outer membrane of the cell.</text>
</comment>
<keyword evidence="4 7" id="KW-0677">Repeat</keyword>
<gene>
    <name evidence="7 9" type="primary">lpxD</name>
    <name evidence="9" type="ORF">ISR29_01880</name>
</gene>
<evidence type="ECO:0000256" key="1">
    <source>
        <dbReference type="ARBA" id="ARBA00022516"/>
    </source>
</evidence>
<comment type="pathway">
    <text evidence="7">Bacterial outer membrane biogenesis; LPS lipid A biosynthesis.</text>
</comment>
<organism evidence="9 10">
    <name type="scientific">SAR86 cluster bacterium</name>
    <dbReference type="NCBI Taxonomy" id="2030880"/>
    <lineage>
        <taxon>Bacteria</taxon>
        <taxon>Pseudomonadati</taxon>
        <taxon>Pseudomonadota</taxon>
        <taxon>Gammaproteobacteria</taxon>
        <taxon>SAR86 cluster</taxon>
    </lineage>
</organism>
<evidence type="ECO:0000256" key="3">
    <source>
        <dbReference type="ARBA" id="ARBA00022679"/>
    </source>
</evidence>
<comment type="caution">
    <text evidence="9">The sequence shown here is derived from an EMBL/GenBank/DDBJ whole genome shotgun (WGS) entry which is preliminary data.</text>
</comment>
<dbReference type="GO" id="GO:0016410">
    <property type="term" value="F:N-acyltransferase activity"/>
    <property type="evidence" value="ECO:0007669"/>
    <property type="project" value="InterPro"/>
</dbReference>